<dbReference type="InterPro" id="IPR009078">
    <property type="entry name" value="Ferritin-like_SF"/>
</dbReference>
<keyword evidence="6" id="KW-0809">Transit peptide</keyword>
<keyword evidence="4" id="KW-0479">Metal-binding</keyword>
<dbReference type="EMBL" id="AYRZ02000001">
    <property type="protein sequence ID" value="PHT94295.1"/>
    <property type="molecule type" value="Genomic_DNA"/>
</dbReference>
<accession>A0A2G3AJ78</accession>
<evidence type="ECO:0000256" key="4">
    <source>
        <dbReference type="ARBA" id="ARBA00022723"/>
    </source>
</evidence>
<evidence type="ECO:0000256" key="9">
    <source>
        <dbReference type="ARBA" id="ARBA00023098"/>
    </source>
</evidence>
<dbReference type="PANTHER" id="PTHR31155">
    <property type="entry name" value="ACYL- ACYL-CARRIER-PROTEIN DESATURASE-RELATED"/>
    <property type="match status" value="1"/>
</dbReference>
<gene>
    <name evidence="11" type="ORF">T459_02177</name>
</gene>
<reference evidence="11 12" key="1">
    <citation type="journal article" date="2014" name="Nat. Genet.">
        <title>Genome sequence of the hot pepper provides insights into the evolution of pungency in Capsicum species.</title>
        <authorList>
            <person name="Kim S."/>
            <person name="Park M."/>
            <person name="Yeom S.I."/>
            <person name="Kim Y.M."/>
            <person name="Lee J.M."/>
            <person name="Lee H.A."/>
            <person name="Seo E."/>
            <person name="Choi J."/>
            <person name="Cheong K."/>
            <person name="Kim K.T."/>
            <person name="Jung K."/>
            <person name="Lee G.W."/>
            <person name="Oh S.K."/>
            <person name="Bae C."/>
            <person name="Kim S.B."/>
            <person name="Lee H.Y."/>
            <person name="Kim S.Y."/>
            <person name="Kim M.S."/>
            <person name="Kang B.C."/>
            <person name="Jo Y.D."/>
            <person name="Yang H.B."/>
            <person name="Jeong H.J."/>
            <person name="Kang W.H."/>
            <person name="Kwon J.K."/>
            <person name="Shin C."/>
            <person name="Lim J.Y."/>
            <person name="Park J.H."/>
            <person name="Huh J.H."/>
            <person name="Kim J.S."/>
            <person name="Kim B.D."/>
            <person name="Cohen O."/>
            <person name="Paran I."/>
            <person name="Suh M.C."/>
            <person name="Lee S.B."/>
            <person name="Kim Y.K."/>
            <person name="Shin Y."/>
            <person name="Noh S.J."/>
            <person name="Park J."/>
            <person name="Seo Y.S."/>
            <person name="Kwon S.Y."/>
            <person name="Kim H.A."/>
            <person name="Park J.M."/>
            <person name="Kim H.J."/>
            <person name="Choi S.B."/>
            <person name="Bosland P.W."/>
            <person name="Reeves G."/>
            <person name="Jo S.H."/>
            <person name="Lee B.W."/>
            <person name="Cho H.T."/>
            <person name="Choi H.S."/>
            <person name="Lee M.S."/>
            <person name="Yu Y."/>
            <person name="Do Choi Y."/>
            <person name="Park B.S."/>
            <person name="van Deynze A."/>
            <person name="Ashrafi H."/>
            <person name="Hill T."/>
            <person name="Kim W.T."/>
            <person name="Pai H.S."/>
            <person name="Ahn H.K."/>
            <person name="Yeam I."/>
            <person name="Giovannoni J.J."/>
            <person name="Rose J.K."/>
            <person name="Sorensen I."/>
            <person name="Lee S.J."/>
            <person name="Kim R.W."/>
            <person name="Choi I.Y."/>
            <person name="Choi B.S."/>
            <person name="Lim J.S."/>
            <person name="Lee Y.H."/>
            <person name="Choi D."/>
        </authorList>
    </citation>
    <scope>NUCLEOTIDE SEQUENCE [LARGE SCALE GENOMIC DNA]</scope>
    <source>
        <strain evidence="12">cv. CM334</strain>
    </source>
</reference>
<dbReference type="PANTHER" id="PTHR31155:SF31">
    <property type="entry name" value="STEAROYL-[ACYL-CARRIER-PROTEIN] 9-DESATURASE 6, CHLOROPLASTIC"/>
    <property type="match status" value="1"/>
</dbReference>
<protein>
    <submittedName>
        <fullName evidence="11">Uncharacterized protein</fullName>
    </submittedName>
</protein>
<keyword evidence="5" id="KW-0276">Fatty acid metabolism</keyword>
<evidence type="ECO:0000256" key="2">
    <source>
        <dbReference type="ARBA" id="ARBA00008749"/>
    </source>
</evidence>
<keyword evidence="8" id="KW-0408">Iron</keyword>
<evidence type="ECO:0000256" key="5">
    <source>
        <dbReference type="ARBA" id="ARBA00022832"/>
    </source>
</evidence>
<comment type="cofactor">
    <cofactor evidence="1">
        <name>Fe(2+)</name>
        <dbReference type="ChEBI" id="CHEBI:29033"/>
    </cofactor>
</comment>
<dbReference type="Pfam" id="PF03405">
    <property type="entry name" value="FA_desaturase_2"/>
    <property type="match status" value="1"/>
</dbReference>
<reference evidence="11 12" key="2">
    <citation type="journal article" date="2017" name="Genome Biol.">
        <title>New reference genome sequences of hot pepper reveal the massive evolution of plant disease-resistance genes by retroduplication.</title>
        <authorList>
            <person name="Kim S."/>
            <person name="Park J."/>
            <person name="Yeom S.I."/>
            <person name="Kim Y.M."/>
            <person name="Seo E."/>
            <person name="Kim K.T."/>
            <person name="Kim M.S."/>
            <person name="Lee J.M."/>
            <person name="Cheong K."/>
            <person name="Shin H.S."/>
            <person name="Kim S.B."/>
            <person name="Han K."/>
            <person name="Lee J."/>
            <person name="Park M."/>
            <person name="Lee H.A."/>
            <person name="Lee H.Y."/>
            <person name="Lee Y."/>
            <person name="Oh S."/>
            <person name="Lee J.H."/>
            <person name="Choi E."/>
            <person name="Choi E."/>
            <person name="Lee S.E."/>
            <person name="Jeon J."/>
            <person name="Kim H."/>
            <person name="Choi G."/>
            <person name="Song H."/>
            <person name="Lee J."/>
            <person name="Lee S.C."/>
            <person name="Kwon J.K."/>
            <person name="Lee H.Y."/>
            <person name="Koo N."/>
            <person name="Hong Y."/>
            <person name="Kim R.W."/>
            <person name="Kang W.H."/>
            <person name="Huh J.H."/>
            <person name="Kang B.C."/>
            <person name="Yang T.J."/>
            <person name="Lee Y.H."/>
            <person name="Bennetzen J.L."/>
            <person name="Choi D."/>
        </authorList>
    </citation>
    <scope>NUCLEOTIDE SEQUENCE [LARGE SCALE GENOMIC DNA]</scope>
    <source>
        <strain evidence="12">cv. CM334</strain>
    </source>
</reference>
<keyword evidence="3" id="KW-0444">Lipid biosynthesis</keyword>
<evidence type="ECO:0000256" key="8">
    <source>
        <dbReference type="ARBA" id="ARBA00023004"/>
    </source>
</evidence>
<keyword evidence="7" id="KW-0560">Oxidoreductase</keyword>
<evidence type="ECO:0000256" key="6">
    <source>
        <dbReference type="ARBA" id="ARBA00022946"/>
    </source>
</evidence>
<dbReference type="GO" id="GO:0046872">
    <property type="term" value="F:metal ion binding"/>
    <property type="evidence" value="ECO:0007669"/>
    <property type="project" value="UniProtKB-KW"/>
</dbReference>
<dbReference type="Gramene" id="PHT94295">
    <property type="protein sequence ID" value="PHT94295"/>
    <property type="gene ID" value="T459_02177"/>
</dbReference>
<keyword evidence="10" id="KW-0275">Fatty acid biosynthesis</keyword>
<dbReference type="GO" id="GO:0006633">
    <property type="term" value="P:fatty acid biosynthetic process"/>
    <property type="evidence" value="ECO:0007669"/>
    <property type="project" value="UniProtKB-KW"/>
</dbReference>
<dbReference type="STRING" id="4072.A0A2G3AJ78"/>
<evidence type="ECO:0000256" key="3">
    <source>
        <dbReference type="ARBA" id="ARBA00022516"/>
    </source>
</evidence>
<evidence type="ECO:0000256" key="7">
    <source>
        <dbReference type="ARBA" id="ARBA00023002"/>
    </source>
</evidence>
<organism evidence="11 12">
    <name type="scientific">Capsicum annuum</name>
    <name type="common">Capsicum pepper</name>
    <dbReference type="NCBI Taxonomy" id="4072"/>
    <lineage>
        <taxon>Eukaryota</taxon>
        <taxon>Viridiplantae</taxon>
        <taxon>Streptophyta</taxon>
        <taxon>Embryophyta</taxon>
        <taxon>Tracheophyta</taxon>
        <taxon>Spermatophyta</taxon>
        <taxon>Magnoliopsida</taxon>
        <taxon>eudicotyledons</taxon>
        <taxon>Gunneridae</taxon>
        <taxon>Pentapetalae</taxon>
        <taxon>asterids</taxon>
        <taxon>lamiids</taxon>
        <taxon>Solanales</taxon>
        <taxon>Solanaceae</taxon>
        <taxon>Solanoideae</taxon>
        <taxon>Capsiceae</taxon>
        <taxon>Capsicum</taxon>
    </lineage>
</organism>
<proteinExistence type="inferred from homology"/>
<dbReference type="SUPFAM" id="SSF47240">
    <property type="entry name" value="Ferritin-like"/>
    <property type="match status" value="1"/>
</dbReference>
<name>A0A2G3AJ78_CAPAN</name>
<evidence type="ECO:0000256" key="10">
    <source>
        <dbReference type="ARBA" id="ARBA00023160"/>
    </source>
</evidence>
<dbReference type="AlphaFoldDB" id="A0A2G3AJ78"/>
<evidence type="ECO:0000313" key="11">
    <source>
        <dbReference type="EMBL" id="PHT94295.1"/>
    </source>
</evidence>
<dbReference type="InterPro" id="IPR012348">
    <property type="entry name" value="RNR-like"/>
</dbReference>
<keyword evidence="9" id="KW-0443">Lipid metabolism</keyword>
<keyword evidence="12" id="KW-1185">Reference proteome</keyword>
<comment type="similarity">
    <text evidence="2">Belongs to the fatty acid desaturase type 2 family.</text>
</comment>
<dbReference type="Gene3D" id="1.10.620.20">
    <property type="entry name" value="Ribonucleotide Reductase, subunit A"/>
    <property type="match status" value="1"/>
</dbReference>
<dbReference type="GO" id="GO:0045300">
    <property type="term" value="F:stearoyl-[ACP] desaturase activity"/>
    <property type="evidence" value="ECO:0007669"/>
    <property type="project" value="InterPro"/>
</dbReference>
<dbReference type="Proteomes" id="UP000222542">
    <property type="component" value="Unassembled WGS sequence"/>
</dbReference>
<comment type="caution">
    <text evidence="11">The sequence shown here is derived from an EMBL/GenBank/DDBJ whole genome shotgun (WGS) entry which is preliminary data.</text>
</comment>
<evidence type="ECO:0000313" key="12">
    <source>
        <dbReference type="Proteomes" id="UP000222542"/>
    </source>
</evidence>
<dbReference type="InterPro" id="IPR005067">
    <property type="entry name" value="Fatty_acid_desaturase-2"/>
</dbReference>
<evidence type="ECO:0000256" key="1">
    <source>
        <dbReference type="ARBA" id="ARBA00001954"/>
    </source>
</evidence>
<sequence>MPPEKLEVFKSLESWVSESILDLRKPVEKCWQPSEFLPDASQGADGFMEEVWALRQRVSGLCDEYFVMLVRNTGNCM</sequence>